<dbReference type="OrthoDB" id="2575320at2"/>
<reference evidence="1 2" key="1">
    <citation type="submission" date="2018-03" db="EMBL/GenBank/DDBJ databases">
        <title>Genomic Encyclopedia of Archaeal and Bacterial Type Strains, Phase II (KMG-II): from individual species to whole genera.</title>
        <authorList>
            <person name="Goeker M."/>
        </authorList>
    </citation>
    <scope>NUCLEOTIDE SEQUENCE [LARGE SCALE GENOMIC DNA]</scope>
    <source>
        <strain evidence="1 2">DSM 24859</strain>
    </source>
</reference>
<organism evidence="1 2">
    <name type="scientific">Chitinophaga niastensis</name>
    <dbReference type="NCBI Taxonomy" id="536980"/>
    <lineage>
        <taxon>Bacteria</taxon>
        <taxon>Pseudomonadati</taxon>
        <taxon>Bacteroidota</taxon>
        <taxon>Chitinophagia</taxon>
        <taxon>Chitinophagales</taxon>
        <taxon>Chitinophagaceae</taxon>
        <taxon>Chitinophaga</taxon>
    </lineage>
</organism>
<keyword evidence="2" id="KW-1185">Reference proteome</keyword>
<accession>A0A2P8HR82</accession>
<evidence type="ECO:0000313" key="2">
    <source>
        <dbReference type="Proteomes" id="UP000240971"/>
    </source>
</evidence>
<dbReference type="Proteomes" id="UP000240971">
    <property type="component" value="Unassembled WGS sequence"/>
</dbReference>
<name>A0A2P8HR82_CHINA</name>
<gene>
    <name evidence="1" type="ORF">CLV51_10153</name>
</gene>
<dbReference type="EMBL" id="PYAW01000001">
    <property type="protein sequence ID" value="PSL48727.1"/>
    <property type="molecule type" value="Genomic_DNA"/>
</dbReference>
<dbReference type="RefSeq" id="WP_106526016.1">
    <property type="nucleotide sequence ID" value="NZ_PYAW01000001.1"/>
</dbReference>
<comment type="caution">
    <text evidence="1">The sequence shown here is derived from an EMBL/GenBank/DDBJ whole genome shotgun (WGS) entry which is preliminary data.</text>
</comment>
<dbReference type="AlphaFoldDB" id="A0A2P8HR82"/>
<evidence type="ECO:0000313" key="1">
    <source>
        <dbReference type="EMBL" id="PSL48727.1"/>
    </source>
</evidence>
<sequence>MENFDLTPEEASLVGSPHFIRLKNSAIDKVMGLMGRLQEALAAYDRNTDFPFQPEWLLQGGKISKGEQYKQLPWVMLDYPRYFSKTDVFALRTMFWWGHYFSCTLHLGGAVKEHFREALVYGYTNLTEAGFQVYLQENPWEHDFENGNYCLIADLSFDDWKTLLSRHSFIKLAKPFAIGRWGEIITDVVAAYATLLNVLNNKG</sequence>
<proteinExistence type="predicted"/>
<protein>
    <submittedName>
        <fullName evidence="1">Uncharacterized protein</fullName>
    </submittedName>
</protein>